<keyword evidence="7" id="KW-1185">Reference proteome</keyword>
<evidence type="ECO:0000259" key="4">
    <source>
        <dbReference type="PROSITE" id="PS50238"/>
    </source>
</evidence>
<dbReference type="CDD" id="cd07652">
    <property type="entry name" value="F-BAR_Rgd1"/>
    <property type="match status" value="1"/>
</dbReference>
<reference evidence="6" key="2">
    <citation type="submission" date="2023-05" db="EMBL/GenBank/DDBJ databases">
        <authorList>
            <consortium name="Lawrence Berkeley National Laboratory"/>
            <person name="Steindorff A."/>
            <person name="Hensen N."/>
            <person name="Bonometti L."/>
            <person name="Westerberg I."/>
            <person name="Brannstrom I.O."/>
            <person name="Guillou S."/>
            <person name="Cros-Aarteil S."/>
            <person name="Calhoun S."/>
            <person name="Haridas S."/>
            <person name="Kuo A."/>
            <person name="Mondo S."/>
            <person name="Pangilinan J."/>
            <person name="Riley R."/>
            <person name="Labutti K."/>
            <person name="Andreopoulos B."/>
            <person name="Lipzen A."/>
            <person name="Chen C."/>
            <person name="Yanf M."/>
            <person name="Daum C."/>
            <person name="Ng V."/>
            <person name="Clum A."/>
            <person name="Ohm R."/>
            <person name="Martin F."/>
            <person name="Silar P."/>
            <person name="Natvig D."/>
            <person name="Lalanne C."/>
            <person name="Gautier V."/>
            <person name="Ament-Velasquez S.L."/>
            <person name="Kruys A."/>
            <person name="Hutchinson M.I."/>
            <person name="Powell A.J."/>
            <person name="Barry K."/>
            <person name="Miller A.N."/>
            <person name="Grigoriev I.V."/>
            <person name="Debuchy R."/>
            <person name="Gladieux P."/>
            <person name="Thoren M.H."/>
            <person name="Johannesson H."/>
        </authorList>
    </citation>
    <scope>NUCLEOTIDE SEQUENCE</scope>
    <source>
        <strain evidence="6">CBS 508.74</strain>
    </source>
</reference>
<evidence type="ECO:0000313" key="6">
    <source>
        <dbReference type="EMBL" id="KAK4117716.1"/>
    </source>
</evidence>
<dbReference type="InterPro" id="IPR008936">
    <property type="entry name" value="Rho_GTPase_activation_prot"/>
</dbReference>
<protein>
    <submittedName>
        <fullName evidence="6">RhoGAP-domain-containing protein</fullName>
    </submittedName>
</protein>
<feature type="region of interest" description="Disordered" evidence="3">
    <location>
        <begin position="1"/>
        <end position="36"/>
    </location>
</feature>
<feature type="domain" description="F-BAR" evidence="5">
    <location>
        <begin position="44"/>
        <end position="316"/>
    </location>
</feature>
<comment type="caution">
    <text evidence="6">The sequence shown here is derived from an EMBL/GenBank/DDBJ whole genome shotgun (WGS) entry which is preliminary data.</text>
</comment>
<dbReference type="InterPro" id="IPR001060">
    <property type="entry name" value="FCH_dom"/>
</dbReference>
<feature type="domain" description="Rho-GAP" evidence="4">
    <location>
        <begin position="536"/>
        <end position="728"/>
    </location>
</feature>
<gene>
    <name evidence="6" type="ORF">N656DRAFT_722578</name>
</gene>
<feature type="compositionally biased region" description="Low complexity" evidence="3">
    <location>
        <begin position="1"/>
        <end position="20"/>
    </location>
</feature>
<feature type="compositionally biased region" description="Polar residues" evidence="3">
    <location>
        <begin position="343"/>
        <end position="358"/>
    </location>
</feature>
<dbReference type="InterPro" id="IPR000198">
    <property type="entry name" value="RhoGAP_dom"/>
</dbReference>
<feature type="compositionally biased region" description="Low complexity" evidence="3">
    <location>
        <begin position="478"/>
        <end position="493"/>
    </location>
</feature>
<proteinExistence type="predicted"/>
<feature type="compositionally biased region" description="Low complexity" evidence="3">
    <location>
        <begin position="512"/>
        <end position="521"/>
    </location>
</feature>
<dbReference type="Gene3D" id="1.10.555.10">
    <property type="entry name" value="Rho GTPase activation protein"/>
    <property type="match status" value="1"/>
</dbReference>
<dbReference type="PANTHER" id="PTHR23176:SF136">
    <property type="entry name" value="RHO GTPASE ACTIVATOR (RGD1)"/>
    <property type="match status" value="1"/>
</dbReference>
<dbReference type="CDD" id="cd04398">
    <property type="entry name" value="RhoGAP_fRGD1"/>
    <property type="match status" value="1"/>
</dbReference>
<dbReference type="SUPFAM" id="SSF48350">
    <property type="entry name" value="GTPase activation domain, GAP"/>
    <property type="match status" value="1"/>
</dbReference>
<dbReference type="InterPro" id="IPR027267">
    <property type="entry name" value="AH/BAR_dom_sf"/>
</dbReference>
<feature type="compositionally biased region" description="Pro residues" evidence="3">
    <location>
        <begin position="360"/>
        <end position="370"/>
    </location>
</feature>
<dbReference type="GO" id="GO:0005096">
    <property type="term" value="F:GTPase activator activity"/>
    <property type="evidence" value="ECO:0007669"/>
    <property type="project" value="UniProtKB-KW"/>
</dbReference>
<dbReference type="FunFam" id="1.20.1270.60:FF:000063">
    <property type="entry name" value="Rho GTPase activator"/>
    <property type="match status" value="1"/>
</dbReference>
<feature type="compositionally biased region" description="Polar residues" evidence="3">
    <location>
        <begin position="427"/>
        <end position="467"/>
    </location>
</feature>
<reference evidence="6" key="1">
    <citation type="journal article" date="2023" name="Mol. Phylogenet. Evol.">
        <title>Genome-scale phylogeny and comparative genomics of the fungal order Sordariales.</title>
        <authorList>
            <person name="Hensen N."/>
            <person name="Bonometti L."/>
            <person name="Westerberg I."/>
            <person name="Brannstrom I.O."/>
            <person name="Guillou S."/>
            <person name="Cros-Aarteil S."/>
            <person name="Calhoun S."/>
            <person name="Haridas S."/>
            <person name="Kuo A."/>
            <person name="Mondo S."/>
            <person name="Pangilinan J."/>
            <person name="Riley R."/>
            <person name="LaButti K."/>
            <person name="Andreopoulos B."/>
            <person name="Lipzen A."/>
            <person name="Chen C."/>
            <person name="Yan M."/>
            <person name="Daum C."/>
            <person name="Ng V."/>
            <person name="Clum A."/>
            <person name="Steindorff A."/>
            <person name="Ohm R.A."/>
            <person name="Martin F."/>
            <person name="Silar P."/>
            <person name="Natvig D.O."/>
            <person name="Lalanne C."/>
            <person name="Gautier V."/>
            <person name="Ament-Velasquez S.L."/>
            <person name="Kruys A."/>
            <person name="Hutchinson M.I."/>
            <person name="Powell A.J."/>
            <person name="Barry K."/>
            <person name="Miller A.N."/>
            <person name="Grigoriev I.V."/>
            <person name="Debuchy R."/>
            <person name="Gladieux P."/>
            <person name="Hiltunen Thoren M."/>
            <person name="Johannesson H."/>
        </authorList>
    </citation>
    <scope>NUCLEOTIDE SEQUENCE</scope>
    <source>
        <strain evidence="6">CBS 508.74</strain>
    </source>
</reference>
<evidence type="ECO:0000256" key="1">
    <source>
        <dbReference type="ARBA" id="ARBA00022468"/>
    </source>
</evidence>
<dbReference type="PROSITE" id="PS51741">
    <property type="entry name" value="F_BAR"/>
    <property type="match status" value="1"/>
</dbReference>
<dbReference type="SUPFAM" id="SSF103657">
    <property type="entry name" value="BAR/IMD domain-like"/>
    <property type="match status" value="1"/>
</dbReference>
<keyword evidence="2" id="KW-0175">Coiled coil</keyword>
<dbReference type="PROSITE" id="PS50238">
    <property type="entry name" value="RHOGAP"/>
    <property type="match status" value="1"/>
</dbReference>
<dbReference type="Pfam" id="PF00620">
    <property type="entry name" value="RhoGAP"/>
    <property type="match status" value="1"/>
</dbReference>
<dbReference type="EMBL" id="MU853332">
    <property type="protein sequence ID" value="KAK4117716.1"/>
    <property type="molecule type" value="Genomic_DNA"/>
</dbReference>
<dbReference type="InterPro" id="IPR050729">
    <property type="entry name" value="Rho-GAP"/>
</dbReference>
<feature type="region of interest" description="Disordered" evidence="3">
    <location>
        <begin position="321"/>
        <end position="530"/>
    </location>
</feature>
<dbReference type="Gene3D" id="1.20.1270.60">
    <property type="entry name" value="Arfaptin homology (AH) domain/BAR domain"/>
    <property type="match status" value="1"/>
</dbReference>
<dbReference type="SMART" id="SM00324">
    <property type="entry name" value="RhoGAP"/>
    <property type="match status" value="1"/>
</dbReference>
<evidence type="ECO:0000313" key="7">
    <source>
        <dbReference type="Proteomes" id="UP001302812"/>
    </source>
</evidence>
<dbReference type="AlphaFoldDB" id="A0AAN6TP03"/>
<evidence type="ECO:0000256" key="3">
    <source>
        <dbReference type="SAM" id="MobiDB-lite"/>
    </source>
</evidence>
<keyword evidence="1" id="KW-0343">GTPase activation</keyword>
<dbReference type="GO" id="GO:0007165">
    <property type="term" value="P:signal transduction"/>
    <property type="evidence" value="ECO:0007669"/>
    <property type="project" value="InterPro"/>
</dbReference>
<dbReference type="Pfam" id="PF00611">
    <property type="entry name" value="FCH"/>
    <property type="match status" value="1"/>
</dbReference>
<dbReference type="GO" id="GO:0005938">
    <property type="term" value="C:cell cortex"/>
    <property type="evidence" value="ECO:0007669"/>
    <property type="project" value="UniProtKB-ARBA"/>
</dbReference>
<dbReference type="Proteomes" id="UP001302812">
    <property type="component" value="Unassembled WGS sequence"/>
</dbReference>
<dbReference type="FunFam" id="1.10.555.10:FF:000041">
    <property type="entry name" value="Rho GTPase activator (Rgd1)"/>
    <property type="match status" value="1"/>
</dbReference>
<evidence type="ECO:0000259" key="5">
    <source>
        <dbReference type="PROSITE" id="PS51741"/>
    </source>
</evidence>
<evidence type="ECO:0000256" key="2">
    <source>
        <dbReference type="PROSITE-ProRule" id="PRU01077"/>
    </source>
</evidence>
<organism evidence="6 7">
    <name type="scientific">Canariomyces notabilis</name>
    <dbReference type="NCBI Taxonomy" id="2074819"/>
    <lineage>
        <taxon>Eukaryota</taxon>
        <taxon>Fungi</taxon>
        <taxon>Dikarya</taxon>
        <taxon>Ascomycota</taxon>
        <taxon>Pezizomycotina</taxon>
        <taxon>Sordariomycetes</taxon>
        <taxon>Sordariomycetidae</taxon>
        <taxon>Sordariales</taxon>
        <taxon>Chaetomiaceae</taxon>
        <taxon>Canariomyces</taxon>
    </lineage>
</organism>
<accession>A0AAN6TP03</accession>
<feature type="compositionally biased region" description="Polar residues" evidence="3">
    <location>
        <begin position="391"/>
        <end position="407"/>
    </location>
</feature>
<name>A0AAN6TP03_9PEZI</name>
<dbReference type="InterPro" id="IPR031160">
    <property type="entry name" value="F_BAR_dom"/>
</dbReference>
<dbReference type="RefSeq" id="XP_064675286.1">
    <property type="nucleotide sequence ID" value="XM_064812502.1"/>
</dbReference>
<dbReference type="GeneID" id="89936627"/>
<dbReference type="SMART" id="SM00055">
    <property type="entry name" value="FCH"/>
    <property type="match status" value="1"/>
</dbReference>
<sequence>MSPGETAAPVPEKEAATPTAAAPPPPPAGALAPAAAEPSYETKAQVQDVLTSEIGIVVMLNRLKQSIASAKEFAQFLRKRSILEDEHANSLKKLCRLSQENMQRGEHRTGTFAAAYDEMMVVHERMADNGIQFAISLQQMSEDLTELAAMAEKSRKGWKQSGLAAEHRVAELEAAMRKSKSKYDALAEEYDRARTGDTSGRQGGKMFGFKGHKTGAQHEEDLLRKAQVADQDYQGKVQVAATERSELETRIRPETVQALQDLVRECDSALALQMQKFASFNEKLVLSNGLCISPLKNGAESRSLRECVLGIDNDKDLNDYLSSQHSKLPPRTALPKYERNPVFDTSNRGTANAPQGASQPPGPNPVPPPQTGMFHANARSSTFSDLPMSPPNQGTLGHNYNQSTSSIPILGGPPRPSSQPQHERSLSHSSAMNQPHNDATGQQYRGAAQQPSQVSNTRFNGSYTFGNPQGPPQLGALPFQSSSQPQQPQQVPYTQPPPQQGGPMTNPLLQHPPSQARRQSPPAAPQMAPPRPVFGISLSRLYERDGLAVPMVVYQCIQAVDLFGLNVEGIYRLSGSVPHVNKLKNLFDTDSSSSNLDFRNPENFFHDVNSVAGLLKQFFRDLPDPLLTKENYLAFIEAAKNEDDTVRRDSLHAIINGLPDPNYATLRALTLHLHRVIENSSTNRMSSQNLAIVFGPTLMGTAPGSNISDAGWQVRVVDTILQNTYQIFDEDD</sequence>
<dbReference type="PANTHER" id="PTHR23176">
    <property type="entry name" value="RHO/RAC/CDC GTPASE-ACTIVATING PROTEIN"/>
    <property type="match status" value="1"/>
</dbReference>